<comment type="caution">
    <text evidence="2">The sequence shown here is derived from an EMBL/GenBank/DDBJ whole genome shotgun (WGS) entry which is preliminary data.</text>
</comment>
<reference evidence="2 3" key="1">
    <citation type="submission" date="2023-04" db="EMBL/GenBank/DDBJ databases">
        <title>Fusibacter bizertensis strain WBS, isolated from littoral bottom sediments of the Arctic seas - biochemical and genomic analysis.</title>
        <authorList>
            <person name="Brioukhanov A.L."/>
        </authorList>
    </citation>
    <scope>NUCLEOTIDE SEQUENCE [LARGE SCALE GENOMIC DNA]</scope>
    <source>
        <strain evidence="2 3">WBS</strain>
    </source>
</reference>
<evidence type="ECO:0000256" key="1">
    <source>
        <dbReference type="SAM" id="Phobius"/>
    </source>
</evidence>
<accession>A0ABT6N7X8</accession>
<dbReference type="EMBL" id="JARYZI010000001">
    <property type="protein sequence ID" value="MDH8676526.1"/>
    <property type="molecule type" value="Genomic_DNA"/>
</dbReference>
<dbReference type="RefSeq" id="WP_281092328.1">
    <property type="nucleotide sequence ID" value="NZ_JARYZI010000001.1"/>
</dbReference>
<protein>
    <recommendedName>
        <fullName evidence="4">DUF3899 domain-containing protein</fullName>
    </recommendedName>
</protein>
<keyword evidence="1" id="KW-0472">Membrane</keyword>
<organism evidence="2 3">
    <name type="scientific">Fusibacter bizertensis</name>
    <dbReference type="NCBI Taxonomy" id="1488331"/>
    <lineage>
        <taxon>Bacteria</taxon>
        <taxon>Bacillati</taxon>
        <taxon>Bacillota</taxon>
        <taxon>Clostridia</taxon>
        <taxon>Eubacteriales</taxon>
        <taxon>Eubacteriales Family XII. Incertae Sedis</taxon>
        <taxon>Fusibacter</taxon>
    </lineage>
</organism>
<sequence length="118" mass="13764">MLSILARFKWFFMIIAVELFFYSRAQPENYELFFFGWGLLSFLLLINNIFRRSDRMPMLGAGANSSTRYAYMSTALVEEQFEEGKKKKFGGGIFDFVNLSYLILLVVNIIAYILIMPK</sequence>
<proteinExistence type="predicted"/>
<dbReference type="Proteomes" id="UP001158045">
    <property type="component" value="Unassembled WGS sequence"/>
</dbReference>
<evidence type="ECO:0000313" key="2">
    <source>
        <dbReference type="EMBL" id="MDH8676526.1"/>
    </source>
</evidence>
<evidence type="ECO:0000313" key="3">
    <source>
        <dbReference type="Proteomes" id="UP001158045"/>
    </source>
</evidence>
<name>A0ABT6N7X8_9FIRM</name>
<keyword evidence="1" id="KW-0812">Transmembrane</keyword>
<keyword evidence="1" id="KW-1133">Transmembrane helix</keyword>
<evidence type="ECO:0008006" key="4">
    <source>
        <dbReference type="Google" id="ProtNLM"/>
    </source>
</evidence>
<feature type="transmembrane region" description="Helical" evidence="1">
    <location>
        <begin position="93"/>
        <end position="115"/>
    </location>
</feature>
<feature type="transmembrane region" description="Helical" evidence="1">
    <location>
        <begin position="7"/>
        <end position="26"/>
    </location>
</feature>
<feature type="transmembrane region" description="Helical" evidence="1">
    <location>
        <begin position="32"/>
        <end position="50"/>
    </location>
</feature>
<keyword evidence="3" id="KW-1185">Reference proteome</keyword>
<gene>
    <name evidence="2" type="ORF">QE109_00130</name>
</gene>